<gene>
    <name evidence="1" type="ORF">CF165_32845</name>
</gene>
<evidence type="ECO:0000313" key="1">
    <source>
        <dbReference type="EMBL" id="OXM63146.1"/>
    </source>
</evidence>
<accession>A0A229SW15</accession>
<keyword evidence="2" id="KW-1185">Reference proteome</keyword>
<dbReference type="RefSeq" id="WP_093951454.1">
    <property type="nucleotide sequence ID" value="NZ_NMUL01000038.1"/>
</dbReference>
<evidence type="ECO:0000313" key="2">
    <source>
        <dbReference type="Proteomes" id="UP000215199"/>
    </source>
</evidence>
<dbReference type="EMBL" id="NMUL01000038">
    <property type="protein sequence ID" value="OXM63146.1"/>
    <property type="molecule type" value="Genomic_DNA"/>
</dbReference>
<proteinExistence type="predicted"/>
<name>A0A229SW15_9PSEU</name>
<organism evidence="1 2">
    <name type="scientific">Amycolatopsis vastitatis</name>
    <dbReference type="NCBI Taxonomy" id="1905142"/>
    <lineage>
        <taxon>Bacteria</taxon>
        <taxon>Bacillati</taxon>
        <taxon>Actinomycetota</taxon>
        <taxon>Actinomycetes</taxon>
        <taxon>Pseudonocardiales</taxon>
        <taxon>Pseudonocardiaceae</taxon>
        <taxon>Amycolatopsis</taxon>
    </lineage>
</organism>
<dbReference type="OrthoDB" id="4067560at2"/>
<comment type="caution">
    <text evidence="1">The sequence shown here is derived from an EMBL/GenBank/DDBJ whole genome shotgun (WGS) entry which is preliminary data.</text>
</comment>
<sequence>MKQLERLVVHVEEAIRFGTAEDEPHLRLGLLMIDSAAELLMHRETDYQLRWGAKFEEYLKRAEAALADGRGDQKYVDELRGKVFSKNQRNKIEKEFDAKCNLLVRENILDVAQARVLKKLHAYRNETYHRDQLRPTTLASATRIYIYLVCTMMTTIPVHVMELSAVPDGLKKYLKPGETRFDDGFETQARIGRELLAVSGIGKQMNLGAVLAEHVTDRLDEIEAMVEECVSFFNDTNDRGWDFLSVLGMIQAPEPDDPLDHLRRTVDDYRKWARPVNKAKFRAWRTAAAKLATETDDLTAFAAFADLEDEFEPIEQQVKRLALDVDNAIQDQIDIARGK</sequence>
<reference evidence="2" key="1">
    <citation type="submission" date="2017-07" db="EMBL/GenBank/DDBJ databases">
        <title>Comparative genome mining reveals phylogenetic distribution patterns of secondary metabolites in Amycolatopsis.</title>
        <authorList>
            <person name="Adamek M."/>
            <person name="Alanjary M."/>
            <person name="Sales-Ortells H."/>
            <person name="Goodfellow M."/>
            <person name="Bull A.T."/>
            <person name="Kalinowski J."/>
            <person name="Ziemert N."/>
        </authorList>
    </citation>
    <scope>NUCLEOTIDE SEQUENCE [LARGE SCALE GENOMIC DNA]</scope>
    <source>
        <strain evidence="2">H5</strain>
    </source>
</reference>
<dbReference type="Proteomes" id="UP000215199">
    <property type="component" value="Unassembled WGS sequence"/>
</dbReference>
<dbReference type="AlphaFoldDB" id="A0A229SW15"/>
<protein>
    <submittedName>
        <fullName evidence="1">Uncharacterized protein</fullName>
    </submittedName>
</protein>